<dbReference type="PANTHER" id="PTHR42754:SF1">
    <property type="entry name" value="LIPOPROTEIN"/>
    <property type="match status" value="1"/>
</dbReference>
<sequence>MGGGAVVPKGAMGQLALLLGLISHYYQLMHLTSTQVFRRALFLGAALLGSAAGALAQGPAKQWDKGFGGSNSDVLYALQQTRDGGYILAGSSASPASGDKSQATAGALDYWVVKVDAQGLKQWERTLGGSGTDQLRALQQTSDGGYVLAGGSNSPVSGDKSQSSRGDYDFWVVKLDSLGAKQWDRTLGGLGYDLAWSVQQTFDGGYVLAGPIESGASGDKSEPTYSGGYTDGWVVKLDAQGTKQWDRTLGGNQPDELLTVRQTTDGGYITCGFSASGVSGTKSEPSRGSNDMWLVKLSGQGVKLWDRTYGGSSFDHAVTVEQASDGGFLLGGDTQSGIGGDKTETSRGARDYWVVRTDAQGVKLWDRTLGGPYIDYGMAARLTPDGGCLMAGYSISGAGGDKTEGQRGGSDYWLVKLSAQGQKQWDQTLGGTEQDVLYAAQQTRDGGFIVGGGAVSGQNGDKSQPSNGGVDYWIVKLGVVTAAQPPRTFTPPALYPNPAHTRLTVRLAPDAPPAALQLRLHDAKGRVRLTLPVAARQTDVPVELGPLPAGLYLLRVEGPGGYAATQRLVVE</sequence>
<accession>A0A5R8WHD3</accession>
<dbReference type="PANTHER" id="PTHR42754">
    <property type="entry name" value="ENDOGLUCANASE"/>
    <property type="match status" value="1"/>
</dbReference>
<dbReference type="EMBL" id="VAJM01000020">
    <property type="protein sequence ID" value="TLM87879.1"/>
    <property type="molecule type" value="Genomic_DNA"/>
</dbReference>
<reference evidence="2 3" key="1">
    <citation type="submission" date="2019-05" db="EMBL/GenBank/DDBJ databases">
        <title>Hymenobacter edaphi sp. nov., isolated from abandoned arsenic-contaminated farmland soil.</title>
        <authorList>
            <person name="Nie L."/>
        </authorList>
    </citation>
    <scope>NUCLEOTIDE SEQUENCE [LARGE SCALE GENOMIC DNA]</scope>
    <source>
        <strain evidence="2 3">1-3-3-8</strain>
    </source>
</reference>
<keyword evidence="3" id="KW-1185">Reference proteome</keyword>
<proteinExistence type="predicted"/>
<dbReference type="Proteomes" id="UP000305517">
    <property type="component" value="Unassembled WGS sequence"/>
</dbReference>
<gene>
    <name evidence="2" type="ORF">FDY95_24875</name>
</gene>
<dbReference type="OrthoDB" id="9811934at2"/>
<dbReference type="AlphaFoldDB" id="A0A5R8WHD3"/>
<organism evidence="2 3">
    <name type="scientific">Hymenobacter jeollabukensis</name>
    <dbReference type="NCBI Taxonomy" id="2025313"/>
    <lineage>
        <taxon>Bacteria</taxon>
        <taxon>Pseudomonadati</taxon>
        <taxon>Bacteroidota</taxon>
        <taxon>Cytophagia</taxon>
        <taxon>Cytophagales</taxon>
        <taxon>Hymenobacteraceae</taxon>
        <taxon>Hymenobacter</taxon>
    </lineage>
</organism>
<keyword evidence="1" id="KW-0812">Transmembrane</keyword>
<dbReference type="InterPro" id="IPR026444">
    <property type="entry name" value="Secre_tail"/>
</dbReference>
<protein>
    <submittedName>
        <fullName evidence="2">T9SS type A sorting domain-containing protein</fullName>
    </submittedName>
</protein>
<keyword evidence="1" id="KW-0472">Membrane</keyword>
<keyword evidence="1" id="KW-1133">Transmembrane helix</keyword>
<feature type="transmembrane region" description="Helical" evidence="1">
    <location>
        <begin position="12"/>
        <end position="28"/>
    </location>
</feature>
<evidence type="ECO:0000256" key="1">
    <source>
        <dbReference type="SAM" id="Phobius"/>
    </source>
</evidence>
<evidence type="ECO:0000313" key="2">
    <source>
        <dbReference type="EMBL" id="TLM87879.1"/>
    </source>
</evidence>
<comment type="caution">
    <text evidence="2">The sequence shown here is derived from an EMBL/GenBank/DDBJ whole genome shotgun (WGS) entry which is preliminary data.</text>
</comment>
<feature type="transmembrane region" description="Helical" evidence="1">
    <location>
        <begin position="40"/>
        <end position="60"/>
    </location>
</feature>
<name>A0A5R8WHD3_9BACT</name>
<evidence type="ECO:0000313" key="3">
    <source>
        <dbReference type="Proteomes" id="UP000305517"/>
    </source>
</evidence>
<dbReference type="NCBIfam" id="TIGR04183">
    <property type="entry name" value="Por_Secre_tail"/>
    <property type="match status" value="1"/>
</dbReference>